<keyword evidence="3" id="KW-1185">Reference proteome</keyword>
<proteinExistence type="predicted"/>
<dbReference type="EMBL" id="JARXIC010000021">
    <property type="protein sequence ID" value="MDQ8195310.1"/>
    <property type="molecule type" value="Genomic_DNA"/>
</dbReference>
<reference evidence="2 3" key="1">
    <citation type="submission" date="2023-04" db="EMBL/GenBank/DDBJ databases">
        <title>A novel bacteria isolated from coastal sediment.</title>
        <authorList>
            <person name="Liu X.-J."/>
            <person name="Du Z.-J."/>
        </authorList>
    </citation>
    <scope>NUCLEOTIDE SEQUENCE [LARGE SCALE GENOMIC DNA]</scope>
    <source>
        <strain evidence="2 3">SDUM461004</strain>
    </source>
</reference>
<protein>
    <submittedName>
        <fullName evidence="2">Periplasmic heavy metal sensor</fullName>
    </submittedName>
</protein>
<accession>A0ABU1AN77</accession>
<dbReference type="RefSeq" id="WP_308985766.1">
    <property type="nucleotide sequence ID" value="NZ_JARXIC010000021.1"/>
</dbReference>
<dbReference type="InterPro" id="IPR025961">
    <property type="entry name" value="Metal_resist"/>
</dbReference>
<keyword evidence="1" id="KW-0472">Membrane</keyword>
<evidence type="ECO:0000313" key="3">
    <source>
        <dbReference type="Proteomes" id="UP001243717"/>
    </source>
</evidence>
<dbReference type="Gene3D" id="1.20.120.1490">
    <property type="match status" value="1"/>
</dbReference>
<name>A0ABU1AN77_9BACT</name>
<organism evidence="2 3">
    <name type="scientific">Thalassobacterium sedimentorum</name>
    <dbReference type="NCBI Taxonomy" id="3041258"/>
    <lineage>
        <taxon>Bacteria</taxon>
        <taxon>Pseudomonadati</taxon>
        <taxon>Verrucomicrobiota</taxon>
        <taxon>Opitutia</taxon>
        <taxon>Puniceicoccales</taxon>
        <taxon>Coraliomargaritaceae</taxon>
        <taxon>Thalassobacterium</taxon>
    </lineage>
</organism>
<dbReference type="Pfam" id="PF13801">
    <property type="entry name" value="Metal_resist"/>
    <property type="match status" value="1"/>
</dbReference>
<dbReference type="Proteomes" id="UP001243717">
    <property type="component" value="Unassembled WGS sequence"/>
</dbReference>
<comment type="caution">
    <text evidence="2">The sequence shown here is derived from an EMBL/GenBank/DDBJ whole genome shotgun (WGS) entry which is preliminary data.</text>
</comment>
<evidence type="ECO:0000313" key="2">
    <source>
        <dbReference type="EMBL" id="MDQ8195310.1"/>
    </source>
</evidence>
<keyword evidence="1" id="KW-0812">Transmembrane</keyword>
<evidence type="ECO:0000256" key="1">
    <source>
        <dbReference type="SAM" id="Phobius"/>
    </source>
</evidence>
<feature type="transmembrane region" description="Helical" evidence="1">
    <location>
        <begin position="12"/>
        <end position="33"/>
    </location>
</feature>
<gene>
    <name evidence="2" type="ORF">QEH59_12795</name>
</gene>
<keyword evidence="1" id="KW-1133">Transmembrane helix</keyword>
<sequence>MVAKDQSTRTKQILTLVAIVLAIITVCISVSFVTRHWFSKSQDAWNHDMTHGHQWLHETLNLTEKEEAAIDAFEGDYRSERERLVKEFDSRVGDLRQILVSTDQYVPEVDAAIHRLHEVHGELQELSIQHYYDMLNVLPPEKQDKLRQLAVKALSQPE</sequence>